<evidence type="ECO:0000256" key="1">
    <source>
        <dbReference type="SAM" id="MobiDB-lite"/>
    </source>
</evidence>
<name>A0A811SL05_9POAL</name>
<keyword evidence="3" id="KW-1185">Reference proteome</keyword>
<dbReference type="Gene3D" id="3.40.50.2000">
    <property type="entry name" value="Glycogen Phosphorylase B"/>
    <property type="match status" value="1"/>
</dbReference>
<feature type="region of interest" description="Disordered" evidence="1">
    <location>
        <begin position="176"/>
        <end position="211"/>
    </location>
</feature>
<dbReference type="AlphaFoldDB" id="A0A811SL05"/>
<sequence length="211" mass="22917">MEQQTVILYPSPGVGHIVPMVQLAKVFLRHGYDVTMVIAEPAASSPDFRIVDVGRVAASNPAITFHVLPPVPYADLAVSGKHHFLLTLQVLRRYNDELERFLRSTVPRQRVHSLVVGMFSTDAVDVGAKLGVPVYTLFASAAATLAVVAQLPALLSGRRAGLKELGDTPLRFLGVPSRQGAAGAPGRRRAVQDHGGRLDAQHGRQRQRRPR</sequence>
<reference evidence="2" key="1">
    <citation type="submission" date="2020-10" db="EMBL/GenBank/DDBJ databases">
        <authorList>
            <person name="Han B."/>
            <person name="Lu T."/>
            <person name="Zhao Q."/>
            <person name="Huang X."/>
            <person name="Zhao Y."/>
        </authorList>
    </citation>
    <scope>NUCLEOTIDE SEQUENCE</scope>
</reference>
<dbReference type="Proteomes" id="UP000604825">
    <property type="component" value="Unassembled WGS sequence"/>
</dbReference>
<proteinExistence type="predicted"/>
<dbReference type="InterPro" id="IPR050481">
    <property type="entry name" value="UDP-glycosyltransf_plant"/>
</dbReference>
<evidence type="ECO:0000313" key="3">
    <source>
        <dbReference type="Proteomes" id="UP000604825"/>
    </source>
</evidence>
<dbReference type="GO" id="GO:0035251">
    <property type="term" value="F:UDP-glucosyltransferase activity"/>
    <property type="evidence" value="ECO:0007669"/>
    <property type="project" value="InterPro"/>
</dbReference>
<accession>A0A811SL05</accession>
<dbReference type="SUPFAM" id="SSF53756">
    <property type="entry name" value="UDP-Glycosyltransferase/glycogen phosphorylase"/>
    <property type="match status" value="1"/>
</dbReference>
<feature type="compositionally biased region" description="Basic and acidic residues" evidence="1">
    <location>
        <begin position="190"/>
        <end position="202"/>
    </location>
</feature>
<dbReference type="EMBL" id="CAJGYO010000258">
    <property type="protein sequence ID" value="CAD6341636.1"/>
    <property type="molecule type" value="Genomic_DNA"/>
</dbReference>
<dbReference type="PANTHER" id="PTHR48048">
    <property type="entry name" value="GLYCOSYLTRANSFERASE"/>
    <property type="match status" value="1"/>
</dbReference>
<dbReference type="PANTHER" id="PTHR48048:SF15">
    <property type="entry name" value="GLYCOSYLTRANSFERASE"/>
    <property type="match status" value="1"/>
</dbReference>
<dbReference type="OrthoDB" id="686812at2759"/>
<gene>
    <name evidence="2" type="ORF">NCGR_LOCUS65734</name>
</gene>
<evidence type="ECO:0000313" key="2">
    <source>
        <dbReference type="EMBL" id="CAD6341636.1"/>
    </source>
</evidence>
<organism evidence="2 3">
    <name type="scientific">Miscanthus lutarioriparius</name>
    <dbReference type="NCBI Taxonomy" id="422564"/>
    <lineage>
        <taxon>Eukaryota</taxon>
        <taxon>Viridiplantae</taxon>
        <taxon>Streptophyta</taxon>
        <taxon>Embryophyta</taxon>
        <taxon>Tracheophyta</taxon>
        <taxon>Spermatophyta</taxon>
        <taxon>Magnoliopsida</taxon>
        <taxon>Liliopsida</taxon>
        <taxon>Poales</taxon>
        <taxon>Poaceae</taxon>
        <taxon>PACMAD clade</taxon>
        <taxon>Panicoideae</taxon>
        <taxon>Andropogonodae</taxon>
        <taxon>Andropogoneae</taxon>
        <taxon>Saccharinae</taxon>
        <taxon>Miscanthus</taxon>
    </lineage>
</organism>
<protein>
    <submittedName>
        <fullName evidence="2">Uncharacterized protein</fullName>
    </submittedName>
</protein>
<comment type="caution">
    <text evidence="2">The sequence shown here is derived from an EMBL/GenBank/DDBJ whole genome shotgun (WGS) entry which is preliminary data.</text>
</comment>